<evidence type="ECO:0000259" key="5">
    <source>
        <dbReference type="PROSITE" id="PS50850"/>
    </source>
</evidence>
<dbReference type="EMBL" id="JBBBNY010000003">
    <property type="protein sequence ID" value="MEI7036571.1"/>
    <property type="molecule type" value="Genomic_DNA"/>
</dbReference>
<feature type="transmembrane region" description="Helical" evidence="4">
    <location>
        <begin position="113"/>
        <end position="135"/>
    </location>
</feature>
<feature type="transmembrane region" description="Helical" evidence="4">
    <location>
        <begin position="354"/>
        <end position="376"/>
    </location>
</feature>
<keyword evidence="3 4" id="KW-0472">Membrane</keyword>
<feature type="transmembrane region" description="Helical" evidence="4">
    <location>
        <begin position="177"/>
        <end position="197"/>
    </location>
</feature>
<feature type="transmembrane region" description="Helical" evidence="4">
    <location>
        <begin position="58"/>
        <end position="78"/>
    </location>
</feature>
<proteinExistence type="predicted"/>
<name>A0ABU8JBJ5_9GAMM</name>
<evidence type="ECO:0000256" key="4">
    <source>
        <dbReference type="SAM" id="Phobius"/>
    </source>
</evidence>
<feature type="transmembrane region" description="Helical" evidence="4">
    <location>
        <begin position="315"/>
        <end position="333"/>
    </location>
</feature>
<evidence type="ECO:0000256" key="3">
    <source>
        <dbReference type="ARBA" id="ARBA00023136"/>
    </source>
</evidence>
<evidence type="ECO:0000256" key="2">
    <source>
        <dbReference type="ARBA" id="ARBA00022989"/>
    </source>
</evidence>
<keyword evidence="1 4" id="KW-0812">Transmembrane</keyword>
<organism evidence="6 7">
    <name type="scientific">Fulvimonas yonginensis</name>
    <dbReference type="NCBI Taxonomy" id="1495200"/>
    <lineage>
        <taxon>Bacteria</taxon>
        <taxon>Pseudomonadati</taxon>
        <taxon>Pseudomonadota</taxon>
        <taxon>Gammaproteobacteria</taxon>
        <taxon>Lysobacterales</taxon>
        <taxon>Rhodanobacteraceae</taxon>
        <taxon>Fulvimonas</taxon>
    </lineage>
</organism>
<sequence>MSAADPSTVACPSCLASGPTARQLTPLLTLACGVVALNLTAAQPLVEVIAHALGLRLAAAGLVTTATLLGYGAGMVFLVPLTDLLENRRLVLWTLALDIAALMVSAWSPSAPVYLVAAFAVGAATSSIQMLVPMVASLAPEVERGRVVGNVMSGVMVGILLSRPLSTLIAHAFGWRAVFVAFAVAVGAVALPLWRSLPALQPAHRLRYAALVRSLWPLVRDERVLQRHALSAVLAFGAFNVFWTVVALRLAQPPFGMGAQGIAAFAMAGVGGSVIAPIAGRLGDRGLTRPANVAMHLLIMAALALAWMAGRQSPGTGLVLMVAASLLLDVGTVGDQTLGRRAINVVRPEARGRLNGLFTGTFFVGGAAASSLTGVAWAVGGWGLTCALGAALGTGALVVSLSAYRRRARP</sequence>
<feature type="domain" description="Major facilitator superfamily (MFS) profile" evidence="5">
    <location>
        <begin position="24"/>
        <end position="407"/>
    </location>
</feature>
<dbReference type="SUPFAM" id="SSF103473">
    <property type="entry name" value="MFS general substrate transporter"/>
    <property type="match status" value="1"/>
</dbReference>
<feature type="transmembrane region" description="Helical" evidence="4">
    <location>
        <begin position="147"/>
        <end position="165"/>
    </location>
</feature>
<dbReference type="PANTHER" id="PTHR42910">
    <property type="entry name" value="TRANSPORTER SCO4007-RELATED"/>
    <property type="match status" value="1"/>
</dbReference>
<dbReference type="InterPro" id="IPR036259">
    <property type="entry name" value="MFS_trans_sf"/>
</dbReference>
<feature type="transmembrane region" description="Helical" evidence="4">
    <location>
        <begin position="27"/>
        <end position="46"/>
    </location>
</feature>
<evidence type="ECO:0000313" key="6">
    <source>
        <dbReference type="EMBL" id="MEI7036571.1"/>
    </source>
</evidence>
<dbReference type="Proteomes" id="UP001381174">
    <property type="component" value="Unassembled WGS sequence"/>
</dbReference>
<feature type="transmembrane region" description="Helical" evidence="4">
    <location>
        <begin position="291"/>
        <end position="309"/>
    </location>
</feature>
<comment type="caution">
    <text evidence="6">The sequence shown here is derived from an EMBL/GenBank/DDBJ whole genome shotgun (WGS) entry which is preliminary data.</text>
</comment>
<dbReference type="InterPro" id="IPR020846">
    <property type="entry name" value="MFS_dom"/>
</dbReference>
<accession>A0ABU8JBJ5</accession>
<feature type="transmembrane region" description="Helical" evidence="4">
    <location>
        <begin position="90"/>
        <end position="107"/>
    </location>
</feature>
<gene>
    <name evidence="6" type="ORF">WAT24_07370</name>
</gene>
<evidence type="ECO:0000256" key="1">
    <source>
        <dbReference type="ARBA" id="ARBA00022692"/>
    </source>
</evidence>
<keyword evidence="7" id="KW-1185">Reference proteome</keyword>
<protein>
    <submittedName>
        <fullName evidence="6">MFS transporter</fullName>
    </submittedName>
</protein>
<dbReference type="PANTHER" id="PTHR42910:SF1">
    <property type="entry name" value="MAJOR FACILITATOR SUPERFAMILY (MFS) PROFILE DOMAIN-CONTAINING PROTEIN"/>
    <property type="match status" value="1"/>
</dbReference>
<evidence type="ECO:0000313" key="7">
    <source>
        <dbReference type="Proteomes" id="UP001381174"/>
    </source>
</evidence>
<dbReference type="PROSITE" id="PS50850">
    <property type="entry name" value="MFS"/>
    <property type="match status" value="1"/>
</dbReference>
<dbReference type="CDD" id="cd17324">
    <property type="entry name" value="MFS_NepI_like"/>
    <property type="match status" value="1"/>
</dbReference>
<dbReference type="Gene3D" id="1.20.1250.20">
    <property type="entry name" value="MFS general substrate transporter like domains"/>
    <property type="match status" value="1"/>
</dbReference>
<dbReference type="Pfam" id="PF07690">
    <property type="entry name" value="MFS_1"/>
    <property type="match status" value="1"/>
</dbReference>
<reference evidence="6 7" key="1">
    <citation type="journal article" date="2014" name="Int. J. Syst. Evol. Microbiol.">
        <title>Fulvimonas yonginensis sp. nov., isolated from greenhouse soil, and emended description of the genus Fulvimonas.</title>
        <authorList>
            <person name="Ahn J.H."/>
            <person name="Kim S.J."/>
            <person name="Weon H.Y."/>
            <person name="Hong S.B."/>
            <person name="Seok S.J."/>
            <person name="Kwon S.W."/>
        </authorList>
    </citation>
    <scope>NUCLEOTIDE SEQUENCE [LARGE SCALE GENOMIC DNA]</scope>
    <source>
        <strain evidence="6 7">KACC 16952</strain>
    </source>
</reference>
<dbReference type="RefSeq" id="WP_336807183.1">
    <property type="nucleotide sequence ID" value="NZ_JBBBNY010000003.1"/>
</dbReference>
<keyword evidence="2 4" id="KW-1133">Transmembrane helix</keyword>
<feature type="transmembrane region" description="Helical" evidence="4">
    <location>
        <begin position="257"/>
        <end position="279"/>
    </location>
</feature>
<dbReference type="InterPro" id="IPR011701">
    <property type="entry name" value="MFS"/>
</dbReference>
<feature type="transmembrane region" description="Helical" evidence="4">
    <location>
        <begin position="382"/>
        <end position="404"/>
    </location>
</feature>
<feature type="transmembrane region" description="Helical" evidence="4">
    <location>
        <begin position="229"/>
        <end position="251"/>
    </location>
</feature>